<name>A0A150QT48_SORCE</name>
<dbReference type="Proteomes" id="UP000075260">
    <property type="component" value="Unassembled WGS sequence"/>
</dbReference>
<gene>
    <name evidence="1" type="ORF">BE15_30410</name>
</gene>
<sequence length="74" mass="8067">MLRQRGVAVTDELLQRQYGAALDLREPEPLQFVLAEVSPAARGAGEPVRDALAPQDGAEQLGLRCRELAPERNS</sequence>
<organism evidence="1 2">
    <name type="scientific">Sorangium cellulosum</name>
    <name type="common">Polyangium cellulosum</name>
    <dbReference type="NCBI Taxonomy" id="56"/>
    <lineage>
        <taxon>Bacteria</taxon>
        <taxon>Pseudomonadati</taxon>
        <taxon>Myxococcota</taxon>
        <taxon>Polyangia</taxon>
        <taxon>Polyangiales</taxon>
        <taxon>Polyangiaceae</taxon>
        <taxon>Sorangium</taxon>
    </lineage>
</organism>
<comment type="caution">
    <text evidence="1">The sequence shown here is derived from an EMBL/GenBank/DDBJ whole genome shotgun (WGS) entry which is preliminary data.</text>
</comment>
<dbReference type="AlphaFoldDB" id="A0A150QT48"/>
<protein>
    <submittedName>
        <fullName evidence="1">Uncharacterized protein</fullName>
    </submittedName>
</protein>
<proteinExistence type="predicted"/>
<reference evidence="1 2" key="1">
    <citation type="submission" date="2014-02" db="EMBL/GenBank/DDBJ databases">
        <title>The small core and large imbalanced accessory genome model reveals a collaborative survival strategy of Sorangium cellulosum strains in nature.</title>
        <authorList>
            <person name="Han K."/>
            <person name="Peng R."/>
            <person name="Blom J."/>
            <person name="Li Y.-Z."/>
        </authorList>
    </citation>
    <scope>NUCLEOTIDE SEQUENCE [LARGE SCALE GENOMIC DNA]</scope>
    <source>
        <strain evidence="1 2">So0008-312</strain>
    </source>
</reference>
<evidence type="ECO:0000313" key="1">
    <source>
        <dbReference type="EMBL" id="KYF70826.1"/>
    </source>
</evidence>
<accession>A0A150QT48</accession>
<evidence type="ECO:0000313" key="2">
    <source>
        <dbReference type="Proteomes" id="UP000075260"/>
    </source>
</evidence>
<dbReference type="EMBL" id="JEMA01000372">
    <property type="protein sequence ID" value="KYF70826.1"/>
    <property type="molecule type" value="Genomic_DNA"/>
</dbReference>